<name>A0A392VNP0_9FABA</name>
<organism evidence="1 2">
    <name type="scientific">Trifolium medium</name>
    <dbReference type="NCBI Taxonomy" id="97028"/>
    <lineage>
        <taxon>Eukaryota</taxon>
        <taxon>Viridiplantae</taxon>
        <taxon>Streptophyta</taxon>
        <taxon>Embryophyta</taxon>
        <taxon>Tracheophyta</taxon>
        <taxon>Spermatophyta</taxon>
        <taxon>Magnoliopsida</taxon>
        <taxon>eudicotyledons</taxon>
        <taxon>Gunneridae</taxon>
        <taxon>Pentapetalae</taxon>
        <taxon>rosids</taxon>
        <taxon>fabids</taxon>
        <taxon>Fabales</taxon>
        <taxon>Fabaceae</taxon>
        <taxon>Papilionoideae</taxon>
        <taxon>50 kb inversion clade</taxon>
        <taxon>NPAAA clade</taxon>
        <taxon>Hologalegina</taxon>
        <taxon>IRL clade</taxon>
        <taxon>Trifolieae</taxon>
        <taxon>Trifolium</taxon>
    </lineage>
</organism>
<comment type="caution">
    <text evidence="1">The sequence shown here is derived from an EMBL/GenBank/DDBJ whole genome shotgun (WGS) entry which is preliminary data.</text>
</comment>
<dbReference type="AlphaFoldDB" id="A0A392VNP0"/>
<protein>
    <submittedName>
        <fullName evidence="1">Uncharacterized protein</fullName>
    </submittedName>
</protein>
<reference evidence="1 2" key="1">
    <citation type="journal article" date="2018" name="Front. Plant Sci.">
        <title>Red Clover (Trifolium pratense) and Zigzag Clover (T. medium) - A Picture of Genomic Similarities and Differences.</title>
        <authorList>
            <person name="Dluhosova J."/>
            <person name="Istvanek J."/>
            <person name="Nedelnik J."/>
            <person name="Repkova J."/>
        </authorList>
    </citation>
    <scope>NUCLEOTIDE SEQUENCE [LARGE SCALE GENOMIC DNA]</scope>
    <source>
        <strain evidence="2">cv. 10/8</strain>
        <tissue evidence="1">Leaf</tissue>
    </source>
</reference>
<dbReference type="EMBL" id="LXQA011232862">
    <property type="protein sequence ID" value="MCI90018.1"/>
    <property type="molecule type" value="Genomic_DNA"/>
</dbReference>
<evidence type="ECO:0000313" key="2">
    <source>
        <dbReference type="Proteomes" id="UP000265520"/>
    </source>
</evidence>
<dbReference type="Proteomes" id="UP000265520">
    <property type="component" value="Unassembled WGS sequence"/>
</dbReference>
<sequence length="48" mass="5136">STLRFAPALAARRAEDGRKTTFTSKNGAARQMLLRATSEAEDGEIVAV</sequence>
<accession>A0A392VNP0</accession>
<keyword evidence="2" id="KW-1185">Reference proteome</keyword>
<evidence type="ECO:0000313" key="1">
    <source>
        <dbReference type="EMBL" id="MCI90018.1"/>
    </source>
</evidence>
<proteinExistence type="predicted"/>
<feature type="non-terminal residue" evidence="1">
    <location>
        <position position="1"/>
    </location>
</feature>